<dbReference type="Proteomes" id="UP000529637">
    <property type="component" value="Unassembled WGS sequence"/>
</dbReference>
<dbReference type="EMBL" id="JABWMJ010000005">
    <property type="protein sequence ID" value="NUZ06427.1"/>
    <property type="molecule type" value="Genomic_DNA"/>
</dbReference>
<evidence type="ECO:0000256" key="4">
    <source>
        <dbReference type="ARBA" id="ARBA00022729"/>
    </source>
</evidence>
<evidence type="ECO:0000256" key="7">
    <source>
        <dbReference type="SAM" id="SignalP"/>
    </source>
</evidence>
<evidence type="ECO:0000313" key="9">
    <source>
        <dbReference type="Proteomes" id="UP000529637"/>
    </source>
</evidence>
<organism evidence="8 9">
    <name type="scientific">Piscinibacter koreensis</name>
    <dbReference type="NCBI Taxonomy" id="2742824"/>
    <lineage>
        <taxon>Bacteria</taxon>
        <taxon>Pseudomonadati</taxon>
        <taxon>Pseudomonadota</taxon>
        <taxon>Betaproteobacteria</taxon>
        <taxon>Burkholderiales</taxon>
        <taxon>Sphaerotilaceae</taxon>
        <taxon>Piscinibacter</taxon>
    </lineage>
</organism>
<evidence type="ECO:0000313" key="8">
    <source>
        <dbReference type="EMBL" id="NUZ06427.1"/>
    </source>
</evidence>
<dbReference type="GO" id="GO:1901359">
    <property type="term" value="F:tungstate binding"/>
    <property type="evidence" value="ECO:0007669"/>
    <property type="project" value="UniProtKB-ARBA"/>
</dbReference>
<dbReference type="NCBIfam" id="TIGR01256">
    <property type="entry name" value="modA"/>
    <property type="match status" value="1"/>
</dbReference>
<feature type="chain" id="PRO_5031387415" evidence="7">
    <location>
        <begin position="18"/>
        <end position="245"/>
    </location>
</feature>
<dbReference type="AlphaFoldDB" id="A0A7Y6NNP3"/>
<comment type="caution">
    <text evidence="8">The sequence shown here is derived from an EMBL/GenBank/DDBJ whole genome shotgun (WGS) entry which is preliminary data.</text>
</comment>
<dbReference type="Pfam" id="PF13531">
    <property type="entry name" value="SBP_bac_11"/>
    <property type="match status" value="1"/>
</dbReference>
<feature type="binding site" evidence="6">
    <location>
        <position position="164"/>
    </location>
    <ligand>
        <name>molybdate</name>
        <dbReference type="ChEBI" id="CHEBI:36264"/>
    </ligand>
</feature>
<comment type="subunit">
    <text evidence="5">The complex is composed of two ATP-binding proteins (ModC), two transmembrane proteins (ModB) and a solute-binding protein (ModA).</text>
</comment>
<dbReference type="PIRSF" id="PIRSF004846">
    <property type="entry name" value="ModA"/>
    <property type="match status" value="1"/>
</dbReference>
<feature type="binding site" evidence="6">
    <location>
        <position position="137"/>
    </location>
    <ligand>
        <name>molybdate</name>
        <dbReference type="ChEBI" id="CHEBI:36264"/>
    </ligand>
</feature>
<dbReference type="GO" id="GO:0030973">
    <property type="term" value="F:molybdate ion binding"/>
    <property type="evidence" value="ECO:0007669"/>
    <property type="project" value="TreeGrafter"/>
</dbReference>
<dbReference type="InterPro" id="IPR005950">
    <property type="entry name" value="ModA"/>
</dbReference>
<dbReference type="PANTHER" id="PTHR30632:SF0">
    <property type="entry name" value="SULFATE-BINDING PROTEIN"/>
    <property type="match status" value="1"/>
</dbReference>
<dbReference type="GO" id="GO:0015689">
    <property type="term" value="P:molybdate ion transport"/>
    <property type="evidence" value="ECO:0007669"/>
    <property type="project" value="InterPro"/>
</dbReference>
<feature type="binding site" evidence="6">
    <location>
        <position position="55"/>
    </location>
    <ligand>
        <name>molybdate</name>
        <dbReference type="ChEBI" id="CHEBI:36264"/>
    </ligand>
</feature>
<evidence type="ECO:0000256" key="1">
    <source>
        <dbReference type="ARBA" id="ARBA00009175"/>
    </source>
</evidence>
<proteinExistence type="inferred from homology"/>
<feature type="binding site" evidence="6">
    <location>
        <position position="27"/>
    </location>
    <ligand>
        <name>molybdate</name>
        <dbReference type="ChEBI" id="CHEBI:36264"/>
    </ligand>
</feature>
<keyword evidence="4 7" id="KW-0732">Signal</keyword>
<reference evidence="8 9" key="1">
    <citation type="submission" date="2020-06" db="EMBL/GenBank/DDBJ databases">
        <title>Schlegella sp. ID0723 isolated from air conditioner.</title>
        <authorList>
            <person name="Kim D.Y."/>
            <person name="Kim D.-U."/>
        </authorList>
    </citation>
    <scope>NUCLEOTIDE SEQUENCE [LARGE SCALE GENOMIC DNA]</scope>
    <source>
        <strain evidence="8 9">ID0723</strain>
    </source>
</reference>
<dbReference type="FunFam" id="3.40.190.10:FF:000035">
    <property type="entry name" value="Molybdate ABC transporter substrate-binding protein"/>
    <property type="match status" value="1"/>
</dbReference>
<dbReference type="CDD" id="cd00993">
    <property type="entry name" value="PBP2_ModA_like"/>
    <property type="match status" value="1"/>
</dbReference>
<keyword evidence="9" id="KW-1185">Reference proteome</keyword>
<dbReference type="GO" id="GO:0046872">
    <property type="term" value="F:metal ion binding"/>
    <property type="evidence" value="ECO:0007669"/>
    <property type="project" value="UniProtKB-KW"/>
</dbReference>
<evidence type="ECO:0000256" key="5">
    <source>
        <dbReference type="ARBA" id="ARBA00062515"/>
    </source>
</evidence>
<comment type="similarity">
    <text evidence="1">Belongs to the bacterial solute-binding protein ModA family.</text>
</comment>
<dbReference type="SUPFAM" id="SSF53850">
    <property type="entry name" value="Periplasmic binding protein-like II"/>
    <property type="match status" value="1"/>
</dbReference>
<sequence>MWLPLLLFAGFPEAARAADLTVSVASSLTQAFRELAQAFEASERGTTVRVNVGSSGALLQQMVHGAPVDVFASADERTMDEAERRGLLVPGTRIPLATNQLTLVVPRAALEPPAALADLQRAPFRRIAIGQPTSVPAGLYAKGALERAGLWGALEPRLVMVHSVRQALDYVARGEVDAGFVYATDAALLPDAVRVAFTVPTDPPVRYPLALVAGGPSPVTARRFFAFVTTPAAQAVLARHGFGKP</sequence>
<evidence type="ECO:0000256" key="2">
    <source>
        <dbReference type="ARBA" id="ARBA00022505"/>
    </source>
</evidence>
<accession>A0A7Y6NNP3</accession>
<feature type="signal peptide" evidence="7">
    <location>
        <begin position="1"/>
        <end position="17"/>
    </location>
</feature>
<feature type="binding site" evidence="6">
    <location>
        <position position="182"/>
    </location>
    <ligand>
        <name>molybdate</name>
        <dbReference type="ChEBI" id="CHEBI:36264"/>
    </ligand>
</feature>
<dbReference type="Gene3D" id="3.40.190.10">
    <property type="entry name" value="Periplasmic binding protein-like II"/>
    <property type="match status" value="2"/>
</dbReference>
<keyword evidence="3 6" id="KW-0479">Metal-binding</keyword>
<dbReference type="InterPro" id="IPR050682">
    <property type="entry name" value="ModA/WtpA"/>
</dbReference>
<gene>
    <name evidence="8" type="primary">modA</name>
    <name evidence="8" type="ORF">HQN59_11715</name>
</gene>
<dbReference type="RefSeq" id="WP_176069286.1">
    <property type="nucleotide sequence ID" value="NZ_JABWMJ010000005.1"/>
</dbReference>
<evidence type="ECO:0000256" key="6">
    <source>
        <dbReference type="PIRSR" id="PIRSR004846-1"/>
    </source>
</evidence>
<name>A0A7Y6NNP3_9BURK</name>
<evidence type="ECO:0000256" key="3">
    <source>
        <dbReference type="ARBA" id="ARBA00022723"/>
    </source>
</evidence>
<keyword evidence="2 6" id="KW-0500">Molybdenum</keyword>
<dbReference type="PANTHER" id="PTHR30632">
    <property type="entry name" value="MOLYBDATE-BINDING PERIPLASMIC PROTEIN"/>
    <property type="match status" value="1"/>
</dbReference>
<protein>
    <submittedName>
        <fullName evidence="8">Molybdate ABC transporter substrate-binding protein</fullName>
    </submittedName>
</protein>